<dbReference type="Pfam" id="PF00126">
    <property type="entry name" value="HTH_1"/>
    <property type="match status" value="1"/>
</dbReference>
<dbReference type="GO" id="GO:0003700">
    <property type="term" value="F:DNA-binding transcription factor activity"/>
    <property type="evidence" value="ECO:0007669"/>
    <property type="project" value="InterPro"/>
</dbReference>
<comment type="similarity">
    <text evidence="1">Belongs to the LysR transcriptional regulatory family.</text>
</comment>
<dbReference type="InterPro" id="IPR005119">
    <property type="entry name" value="LysR_subst-bd"/>
</dbReference>
<gene>
    <name evidence="6" type="ORF">GGR39_003203</name>
</gene>
<dbReference type="Gene3D" id="1.10.10.10">
    <property type="entry name" value="Winged helix-like DNA-binding domain superfamily/Winged helix DNA-binding domain"/>
    <property type="match status" value="1"/>
</dbReference>
<dbReference type="InterPro" id="IPR000847">
    <property type="entry name" value="LysR_HTH_N"/>
</dbReference>
<dbReference type="Gene3D" id="3.40.190.10">
    <property type="entry name" value="Periplasmic binding protein-like II"/>
    <property type="match status" value="2"/>
</dbReference>
<dbReference type="SUPFAM" id="SSF53850">
    <property type="entry name" value="Periplasmic binding protein-like II"/>
    <property type="match status" value="1"/>
</dbReference>
<accession>A0A7W6C111</accession>
<evidence type="ECO:0000313" key="7">
    <source>
        <dbReference type="Proteomes" id="UP000561459"/>
    </source>
</evidence>
<organism evidence="6 7">
    <name type="scientific">Novosphingobium fluoreni</name>
    <dbReference type="NCBI Taxonomy" id="1391222"/>
    <lineage>
        <taxon>Bacteria</taxon>
        <taxon>Pseudomonadati</taxon>
        <taxon>Pseudomonadota</taxon>
        <taxon>Alphaproteobacteria</taxon>
        <taxon>Sphingomonadales</taxon>
        <taxon>Sphingomonadaceae</taxon>
        <taxon>Novosphingobium</taxon>
    </lineage>
</organism>
<dbReference type="EMBL" id="JACIDY010000009">
    <property type="protein sequence ID" value="MBB3941526.1"/>
    <property type="molecule type" value="Genomic_DNA"/>
</dbReference>
<evidence type="ECO:0000256" key="1">
    <source>
        <dbReference type="ARBA" id="ARBA00009437"/>
    </source>
</evidence>
<protein>
    <submittedName>
        <fullName evidence="6">DNA-binding transcriptional LysR family regulator</fullName>
    </submittedName>
</protein>
<dbReference type="Proteomes" id="UP000561459">
    <property type="component" value="Unassembled WGS sequence"/>
</dbReference>
<proteinExistence type="inferred from homology"/>
<keyword evidence="3 6" id="KW-0238">DNA-binding</keyword>
<dbReference type="PANTHER" id="PTHR30537">
    <property type="entry name" value="HTH-TYPE TRANSCRIPTIONAL REGULATOR"/>
    <property type="match status" value="1"/>
</dbReference>
<dbReference type="Pfam" id="PF03466">
    <property type="entry name" value="LysR_substrate"/>
    <property type="match status" value="1"/>
</dbReference>
<dbReference type="PRINTS" id="PR00039">
    <property type="entry name" value="HTHLYSR"/>
</dbReference>
<dbReference type="GO" id="GO:0006351">
    <property type="term" value="P:DNA-templated transcription"/>
    <property type="evidence" value="ECO:0007669"/>
    <property type="project" value="TreeGrafter"/>
</dbReference>
<dbReference type="PANTHER" id="PTHR30537:SF74">
    <property type="entry name" value="HTH-TYPE TRANSCRIPTIONAL REGULATOR TRPI"/>
    <property type="match status" value="1"/>
</dbReference>
<reference evidence="6 7" key="1">
    <citation type="submission" date="2020-08" db="EMBL/GenBank/DDBJ databases">
        <title>Genomic Encyclopedia of Type Strains, Phase IV (KMG-IV): sequencing the most valuable type-strain genomes for metagenomic binning, comparative biology and taxonomic classification.</title>
        <authorList>
            <person name="Goeker M."/>
        </authorList>
    </citation>
    <scope>NUCLEOTIDE SEQUENCE [LARGE SCALE GENOMIC DNA]</scope>
    <source>
        <strain evidence="6 7">DSM 27568</strain>
    </source>
</reference>
<comment type="caution">
    <text evidence="6">The sequence shown here is derived from an EMBL/GenBank/DDBJ whole genome shotgun (WGS) entry which is preliminary data.</text>
</comment>
<keyword evidence="4" id="KW-0804">Transcription</keyword>
<dbReference type="AlphaFoldDB" id="A0A7W6C111"/>
<dbReference type="RefSeq" id="WP_183618441.1">
    <property type="nucleotide sequence ID" value="NZ_JACIDY010000009.1"/>
</dbReference>
<dbReference type="GO" id="GO:0043565">
    <property type="term" value="F:sequence-specific DNA binding"/>
    <property type="evidence" value="ECO:0007669"/>
    <property type="project" value="TreeGrafter"/>
</dbReference>
<evidence type="ECO:0000256" key="2">
    <source>
        <dbReference type="ARBA" id="ARBA00023015"/>
    </source>
</evidence>
<evidence type="ECO:0000256" key="3">
    <source>
        <dbReference type="ARBA" id="ARBA00023125"/>
    </source>
</evidence>
<evidence type="ECO:0000256" key="4">
    <source>
        <dbReference type="ARBA" id="ARBA00023163"/>
    </source>
</evidence>
<dbReference type="SUPFAM" id="SSF46785">
    <property type="entry name" value="Winged helix' DNA-binding domain"/>
    <property type="match status" value="1"/>
</dbReference>
<name>A0A7W6C111_9SPHN</name>
<dbReference type="InterPro" id="IPR036390">
    <property type="entry name" value="WH_DNA-bd_sf"/>
</dbReference>
<sequence length="297" mass="32637">MRERELPLTALRAFSVAAASQNLATAADRLGVTHGAVSKQIIALEEWLGQSLFTRQGRSLRLTPYGRILADRVSDSLQHLGAACEYVMRDRARRILTVEAQTTFAMYFLLPRIKEFEALNPGLSVWVSTRLTGQTPDYSRHDLVITRGDSASGGVRLASSRLLMQEQLTVVSSTALLKQKPVLEAGDLRAHALLASSSRPGDWDAWLTHAGAAGQTIEGGHHFDHLFVALHAVRDGYGSTIAPRQFFDSDNRYGLACPLSDLYVTGLPLHAHVTASADHEHVSRLLDWLDTKMESQS</sequence>
<keyword evidence="7" id="KW-1185">Reference proteome</keyword>
<dbReference type="PROSITE" id="PS50931">
    <property type="entry name" value="HTH_LYSR"/>
    <property type="match status" value="1"/>
</dbReference>
<dbReference type="InterPro" id="IPR058163">
    <property type="entry name" value="LysR-type_TF_proteobact-type"/>
</dbReference>
<evidence type="ECO:0000259" key="5">
    <source>
        <dbReference type="PROSITE" id="PS50931"/>
    </source>
</evidence>
<dbReference type="InterPro" id="IPR036388">
    <property type="entry name" value="WH-like_DNA-bd_sf"/>
</dbReference>
<feature type="domain" description="HTH lysR-type" evidence="5">
    <location>
        <begin position="6"/>
        <end position="63"/>
    </location>
</feature>
<evidence type="ECO:0000313" key="6">
    <source>
        <dbReference type="EMBL" id="MBB3941526.1"/>
    </source>
</evidence>
<keyword evidence="2" id="KW-0805">Transcription regulation</keyword>